<dbReference type="Gene3D" id="2.70.70.10">
    <property type="entry name" value="Glucose Permease (Domain IIA)"/>
    <property type="match status" value="1"/>
</dbReference>
<reference evidence="3 4" key="1">
    <citation type="submission" date="2012-02" db="EMBL/GenBank/DDBJ databases">
        <title>Complete genome sequence of Actinoplanes missouriensis 431 (= NBRC 102363).</title>
        <authorList>
            <person name="Ohnishi Y."/>
            <person name="Ishikawa J."/>
            <person name="Sekine M."/>
            <person name="Hosoyama A."/>
            <person name="Harada T."/>
            <person name="Narita H."/>
            <person name="Hata T."/>
            <person name="Konno Y."/>
            <person name="Tutikane K."/>
            <person name="Fujita N."/>
            <person name="Horinouchi S."/>
            <person name="Hayakawa M."/>
        </authorList>
    </citation>
    <scope>NUCLEOTIDE SEQUENCE [LARGE SCALE GENOMIC DNA]</scope>
    <source>
        <strain evidence="4">ATCC 14538 / DSM 43046 / CBS 188.64 / JCM 3121 / NBRC 102363 / NCIMB 12654 / NRRL B-3342 / UNCC 431</strain>
    </source>
</reference>
<dbReference type="SUPFAM" id="SSF51261">
    <property type="entry name" value="Duplicated hybrid motif"/>
    <property type="match status" value="1"/>
</dbReference>
<proteinExistence type="predicted"/>
<keyword evidence="4" id="KW-1185">Reference proteome</keyword>
<accession>I0GYU6</accession>
<dbReference type="STRING" id="512565.AMIS_7130"/>
<dbReference type="Proteomes" id="UP000007882">
    <property type="component" value="Chromosome"/>
</dbReference>
<feature type="region of interest" description="Disordered" evidence="1">
    <location>
        <begin position="148"/>
        <end position="182"/>
    </location>
</feature>
<name>I0GYU6_ACTM4</name>
<gene>
    <name evidence="3" type="ordered locus">AMIS_7130</name>
</gene>
<dbReference type="PANTHER" id="PTHR21666">
    <property type="entry name" value="PEPTIDASE-RELATED"/>
    <property type="match status" value="1"/>
</dbReference>
<dbReference type="EMBL" id="AP012319">
    <property type="protein sequence ID" value="BAL85933.1"/>
    <property type="molecule type" value="Genomic_DNA"/>
</dbReference>
<feature type="domain" description="M23ase beta-sheet core" evidence="2">
    <location>
        <begin position="199"/>
        <end position="288"/>
    </location>
</feature>
<dbReference type="Pfam" id="PF01551">
    <property type="entry name" value="Peptidase_M23"/>
    <property type="match status" value="1"/>
</dbReference>
<dbReference type="KEGG" id="ams:AMIS_7130"/>
<dbReference type="PATRIC" id="fig|512565.3.peg.717"/>
<feature type="compositionally biased region" description="Basic residues" evidence="1">
    <location>
        <begin position="10"/>
        <end position="23"/>
    </location>
</feature>
<dbReference type="AlphaFoldDB" id="I0GYU6"/>
<organism evidence="3 4">
    <name type="scientific">Actinoplanes missouriensis (strain ATCC 14538 / DSM 43046 / CBS 188.64 / JCM 3121 / NBRC 102363 / NCIMB 12654 / NRRL B-3342 / UNCC 431)</name>
    <dbReference type="NCBI Taxonomy" id="512565"/>
    <lineage>
        <taxon>Bacteria</taxon>
        <taxon>Bacillati</taxon>
        <taxon>Actinomycetota</taxon>
        <taxon>Actinomycetes</taxon>
        <taxon>Micromonosporales</taxon>
        <taxon>Micromonosporaceae</taxon>
        <taxon>Actinoplanes</taxon>
    </lineage>
</organism>
<protein>
    <submittedName>
        <fullName evidence="3">Putative M23-family secreted peptidase</fullName>
    </submittedName>
</protein>
<feature type="compositionally biased region" description="Low complexity" evidence="1">
    <location>
        <begin position="148"/>
        <end position="172"/>
    </location>
</feature>
<evidence type="ECO:0000313" key="4">
    <source>
        <dbReference type="Proteomes" id="UP000007882"/>
    </source>
</evidence>
<dbReference type="GO" id="GO:0004222">
    <property type="term" value="F:metalloendopeptidase activity"/>
    <property type="evidence" value="ECO:0007669"/>
    <property type="project" value="TreeGrafter"/>
</dbReference>
<evidence type="ECO:0000256" key="1">
    <source>
        <dbReference type="SAM" id="MobiDB-lite"/>
    </source>
</evidence>
<dbReference type="MEROPS" id="M23.009"/>
<dbReference type="OrthoDB" id="5244067at2"/>
<evidence type="ECO:0000259" key="2">
    <source>
        <dbReference type="Pfam" id="PF01551"/>
    </source>
</evidence>
<evidence type="ECO:0000313" key="3">
    <source>
        <dbReference type="EMBL" id="BAL85933.1"/>
    </source>
</evidence>
<dbReference type="InterPro" id="IPR016047">
    <property type="entry name" value="M23ase_b-sheet_dom"/>
</dbReference>
<dbReference type="PANTHER" id="PTHR21666:SF270">
    <property type="entry name" value="MUREIN HYDROLASE ACTIVATOR ENVC"/>
    <property type="match status" value="1"/>
</dbReference>
<dbReference type="CDD" id="cd12797">
    <property type="entry name" value="M23_peptidase"/>
    <property type="match status" value="1"/>
</dbReference>
<feature type="region of interest" description="Disordered" evidence="1">
    <location>
        <begin position="1"/>
        <end position="27"/>
    </location>
</feature>
<sequence length="312" mass="31217">MGQQSSSGRVGRHRQERLHRHRAPSFPTLFATRSRTALSVSALSATIAAGVTAAGVAASAAPGALAHLSGDSTSIGHTSQSAGSTAQATASHPFAELPVVAPAGDEAPAKRFVPGSAAAHEWAESVADSLSEPAVAAVQRKKRPVITTTAAATGTSGGHRTATTSGSRSGSRSGSGGQWVHPMPSAGVTSCFGPRGGRLHAGVDLAAAHGTPIVAAGAGTVVSAGPAGGYGNAVLIRHANGYLTHYGHMSEIQVAAGQRVTAGEQIGLEGSTGHSTGPHLHFEVHAGHYKNPIEPTAWMHAHGVDISGCPTP</sequence>
<dbReference type="eggNOG" id="COG0739">
    <property type="taxonomic scope" value="Bacteria"/>
</dbReference>
<dbReference type="InterPro" id="IPR050570">
    <property type="entry name" value="Cell_wall_metabolism_enzyme"/>
</dbReference>
<dbReference type="InterPro" id="IPR011055">
    <property type="entry name" value="Dup_hybrid_motif"/>
</dbReference>
<dbReference type="RefSeq" id="WP_014440830.1">
    <property type="nucleotide sequence ID" value="NC_017093.1"/>
</dbReference>
<dbReference type="HOGENOM" id="CLU_029425_3_3_11"/>